<comment type="caution">
    <text evidence="2">The sequence shown here is derived from an EMBL/GenBank/DDBJ whole genome shotgun (WGS) entry which is preliminary data.</text>
</comment>
<name>A0ABU3VN05_9RHOB</name>
<feature type="transmembrane region" description="Helical" evidence="1">
    <location>
        <begin position="34"/>
        <end position="55"/>
    </location>
</feature>
<evidence type="ECO:0000313" key="2">
    <source>
        <dbReference type="EMBL" id="MDU9007064.1"/>
    </source>
</evidence>
<accession>A0ABU3VN05</accession>
<dbReference type="RefSeq" id="WP_316782655.1">
    <property type="nucleotide sequence ID" value="NZ_JASMWN010000043.1"/>
</dbReference>
<organism evidence="2 3">
    <name type="scientific">Sedimentitalea todarodis</name>
    <dbReference type="NCBI Taxonomy" id="1631240"/>
    <lineage>
        <taxon>Bacteria</taxon>
        <taxon>Pseudomonadati</taxon>
        <taxon>Pseudomonadota</taxon>
        <taxon>Alphaproteobacteria</taxon>
        <taxon>Rhodobacterales</taxon>
        <taxon>Paracoccaceae</taxon>
        <taxon>Sedimentitalea</taxon>
    </lineage>
</organism>
<evidence type="ECO:0000313" key="3">
    <source>
        <dbReference type="Proteomes" id="UP001255416"/>
    </source>
</evidence>
<sequence length="173" mass="19159">MFLELIGTVFAGIAAAGLVMLLNRVTGGRLPRWAAPVAAGLAMITMTISMEYSWYSRTIATLPEDVEVAETVEKKSFYQPWTYVVPYISRFVAVDNASVKRHPERPDQRIVDLYFFGRWSPLRKMPVAFDCATSRSAVLSSDTQFASNGDIVDADWRNVGEDAVVLNAACKVS</sequence>
<keyword evidence="1" id="KW-1133">Transmembrane helix</keyword>
<keyword evidence="1" id="KW-0472">Membrane</keyword>
<protein>
    <submittedName>
        <fullName evidence="2">Uncharacterized protein</fullName>
    </submittedName>
</protein>
<dbReference type="Proteomes" id="UP001255416">
    <property type="component" value="Unassembled WGS sequence"/>
</dbReference>
<dbReference type="EMBL" id="JASMWN010000043">
    <property type="protein sequence ID" value="MDU9007064.1"/>
    <property type="molecule type" value="Genomic_DNA"/>
</dbReference>
<reference evidence="3" key="1">
    <citation type="submission" date="2023-05" db="EMBL/GenBank/DDBJ databases">
        <title>Sedimentitalea sp. nov. JM2-8.</title>
        <authorList>
            <person name="Huang J."/>
        </authorList>
    </citation>
    <scope>NUCLEOTIDE SEQUENCE [LARGE SCALE GENOMIC DNA]</scope>
    <source>
        <strain evidence="3">KHS03</strain>
    </source>
</reference>
<gene>
    <name evidence="2" type="ORF">QO231_24900</name>
</gene>
<feature type="transmembrane region" description="Helical" evidence="1">
    <location>
        <begin position="6"/>
        <end position="22"/>
    </location>
</feature>
<evidence type="ECO:0000256" key="1">
    <source>
        <dbReference type="SAM" id="Phobius"/>
    </source>
</evidence>
<keyword evidence="3" id="KW-1185">Reference proteome</keyword>
<proteinExistence type="predicted"/>
<keyword evidence="1" id="KW-0812">Transmembrane</keyword>